<comment type="caution">
    <text evidence="4">The sequence shown here is derived from an EMBL/GenBank/DDBJ whole genome shotgun (WGS) entry which is preliminary data.</text>
</comment>
<keyword evidence="2" id="KW-1133">Transmembrane helix</keyword>
<reference evidence="4 5" key="1">
    <citation type="submission" date="2017-08" db="EMBL/GenBank/DDBJ databases">
        <title>Infants hospitalized years apart are colonized by the same room-sourced microbial strains.</title>
        <authorList>
            <person name="Brooks B."/>
            <person name="Olm M.R."/>
            <person name="Firek B.A."/>
            <person name="Baker R."/>
            <person name="Thomas B.C."/>
            <person name="Morowitz M.J."/>
            <person name="Banfield J.F."/>
        </authorList>
    </citation>
    <scope>NUCLEOTIDE SEQUENCE [LARGE SCALE GENOMIC DNA]</scope>
    <source>
        <strain evidence="4">S2_012_000_R2_81</strain>
    </source>
</reference>
<keyword evidence="2" id="KW-0812">Transmembrane</keyword>
<feature type="compositionally biased region" description="Low complexity" evidence="1">
    <location>
        <begin position="107"/>
        <end position="121"/>
    </location>
</feature>
<proteinExistence type="predicted"/>
<dbReference type="Pfam" id="PF13490">
    <property type="entry name" value="zf-HC2"/>
    <property type="match status" value="1"/>
</dbReference>
<evidence type="ECO:0000256" key="1">
    <source>
        <dbReference type="SAM" id="MobiDB-lite"/>
    </source>
</evidence>
<organism evidence="4 5">
    <name type="scientific">Roseateles depolymerans</name>
    <dbReference type="NCBI Taxonomy" id="76731"/>
    <lineage>
        <taxon>Bacteria</taxon>
        <taxon>Pseudomonadati</taxon>
        <taxon>Pseudomonadota</taxon>
        <taxon>Betaproteobacteria</taxon>
        <taxon>Burkholderiales</taxon>
        <taxon>Sphaerotilaceae</taxon>
        <taxon>Roseateles</taxon>
    </lineage>
</organism>
<dbReference type="Gene3D" id="1.10.10.1320">
    <property type="entry name" value="Anti-sigma factor, zinc-finger domain"/>
    <property type="match status" value="1"/>
</dbReference>
<protein>
    <recommendedName>
        <fullName evidence="3">Putative zinc-finger domain-containing protein</fullName>
    </recommendedName>
</protein>
<keyword evidence="2" id="KW-0472">Membrane</keyword>
<dbReference type="Proteomes" id="UP000249633">
    <property type="component" value="Unassembled WGS sequence"/>
</dbReference>
<dbReference type="InterPro" id="IPR041916">
    <property type="entry name" value="Anti_sigma_zinc_sf"/>
</dbReference>
<name>A0A2W5FIW3_9BURK</name>
<gene>
    <name evidence="4" type="ORF">DI603_13435</name>
</gene>
<evidence type="ECO:0000313" key="4">
    <source>
        <dbReference type="EMBL" id="PZP30932.1"/>
    </source>
</evidence>
<accession>A0A2W5FIW3</accession>
<evidence type="ECO:0000313" key="5">
    <source>
        <dbReference type="Proteomes" id="UP000249633"/>
    </source>
</evidence>
<feature type="transmembrane region" description="Helical" evidence="2">
    <location>
        <begin position="140"/>
        <end position="161"/>
    </location>
</feature>
<dbReference type="EMBL" id="QFOD01000012">
    <property type="protein sequence ID" value="PZP30932.1"/>
    <property type="molecule type" value="Genomic_DNA"/>
</dbReference>
<feature type="region of interest" description="Disordered" evidence="1">
    <location>
        <begin position="107"/>
        <end position="131"/>
    </location>
</feature>
<feature type="domain" description="Putative zinc-finger" evidence="3">
    <location>
        <begin position="40"/>
        <end position="71"/>
    </location>
</feature>
<evidence type="ECO:0000256" key="2">
    <source>
        <dbReference type="SAM" id="Phobius"/>
    </source>
</evidence>
<sequence>MRADGCAHCWAMRGWPPSVRRKESEMSVVVPLENDPHAVVQGLLPWYARGQLDDVEMLSVQQHLQQCDLCRAELAAEQSLQALRGLPEPVAGDGEVALARLMPRLTPRAPQARQTAPASTPRAAGRRSRPATPAGGVPLWVRWTLGVQGAAIALLLVLLVLPHEELAVYRGLSDAGAPVARDADALIMFRPELSEQAMRRLLQAHGASIVGGPTESGAYRLRLSGAPVAALAGLRAEPGVTLVESLMPGARP</sequence>
<evidence type="ECO:0000259" key="3">
    <source>
        <dbReference type="Pfam" id="PF13490"/>
    </source>
</evidence>
<dbReference type="AlphaFoldDB" id="A0A2W5FIW3"/>
<dbReference type="InterPro" id="IPR027383">
    <property type="entry name" value="Znf_put"/>
</dbReference>